<evidence type="ECO:0000256" key="1">
    <source>
        <dbReference type="ARBA" id="ARBA00001970"/>
    </source>
</evidence>
<evidence type="ECO:0000256" key="8">
    <source>
        <dbReference type="ARBA" id="ARBA00035112"/>
    </source>
</evidence>
<evidence type="ECO:0000256" key="2">
    <source>
        <dbReference type="ARBA" id="ARBA00022559"/>
    </source>
</evidence>
<keyword evidence="6" id="KW-0408">Iron</keyword>
<dbReference type="InterPro" id="IPR000028">
    <property type="entry name" value="Chloroperoxidase"/>
</dbReference>
<dbReference type="Pfam" id="PF11807">
    <property type="entry name" value="UstYa"/>
    <property type="match status" value="1"/>
</dbReference>
<proteinExistence type="inferred from homology"/>
<accession>L2FIA7</accession>
<dbReference type="Pfam" id="PF00975">
    <property type="entry name" value="Thioesterase"/>
    <property type="match status" value="1"/>
</dbReference>
<keyword evidence="5" id="KW-0560">Oxidoreductase</keyword>
<comment type="similarity">
    <text evidence="8">Belongs to the ustYa family.</text>
</comment>
<organism evidence="10">
    <name type="scientific">Colletotrichum fructicola (strain Nara gc5)</name>
    <name type="common">Anthracnose fungus</name>
    <name type="synonym">Colletotrichum gloeosporioides (strain Nara gc5)</name>
    <dbReference type="NCBI Taxonomy" id="1213859"/>
    <lineage>
        <taxon>Eukaryota</taxon>
        <taxon>Fungi</taxon>
        <taxon>Dikarya</taxon>
        <taxon>Ascomycota</taxon>
        <taxon>Pezizomycotina</taxon>
        <taxon>Sordariomycetes</taxon>
        <taxon>Hypocreomycetidae</taxon>
        <taxon>Glomerellales</taxon>
        <taxon>Glomerellaceae</taxon>
        <taxon>Colletotrichum</taxon>
        <taxon>Colletotrichum gloeosporioides species complex</taxon>
    </lineage>
</organism>
<evidence type="ECO:0000259" key="9">
    <source>
        <dbReference type="PROSITE" id="PS51405"/>
    </source>
</evidence>
<evidence type="ECO:0000256" key="5">
    <source>
        <dbReference type="ARBA" id="ARBA00023002"/>
    </source>
</evidence>
<dbReference type="SUPFAM" id="SSF53474">
    <property type="entry name" value="alpha/beta-Hydrolases"/>
    <property type="match status" value="1"/>
</dbReference>
<evidence type="ECO:0000313" key="10">
    <source>
        <dbReference type="EMBL" id="ELA25885.1"/>
    </source>
</evidence>
<evidence type="ECO:0000256" key="6">
    <source>
        <dbReference type="ARBA" id="ARBA00023004"/>
    </source>
</evidence>
<dbReference type="PANTHER" id="PTHR33577:SF9">
    <property type="entry name" value="PEROXIDASE STCC"/>
    <property type="match status" value="1"/>
</dbReference>
<dbReference type="InterPro" id="IPR001031">
    <property type="entry name" value="Thioesterase"/>
</dbReference>
<dbReference type="Gene3D" id="1.10.489.10">
    <property type="entry name" value="Chloroperoxidase-like"/>
    <property type="match status" value="1"/>
</dbReference>
<keyword evidence="3" id="KW-0349">Heme</keyword>
<dbReference type="Gene3D" id="3.40.50.1820">
    <property type="entry name" value="alpha/beta hydrolase"/>
    <property type="match status" value="1"/>
</dbReference>
<dbReference type="InterPro" id="IPR021765">
    <property type="entry name" value="UstYa-like"/>
</dbReference>
<comment type="similarity">
    <text evidence="7">Belongs to the chloroperoxidase family.</text>
</comment>
<dbReference type="GO" id="GO:0004601">
    <property type="term" value="F:peroxidase activity"/>
    <property type="evidence" value="ECO:0007669"/>
    <property type="project" value="UniProtKB-KW"/>
</dbReference>
<sequence>MLNALANHDFLPANGRGISLEITTRALRDGINVDPYVSKLLFDHAIKTNPDPNAATFDLDHLNRHGIIEHDASLTRPDNSSGDPSVFDPEVFKETLQYWPDPIVSVKQGAAARLGRIRTSAGTNVDFEMRLEDNFRGLGEVAGFYLTLGDRVAGTVNRTWLTYFLEKEFLPVQFGWTKPREPITLEALQAVMTKVYEATKDIIHEERHQGYSEPRDADQQHIVTWASLTLVFSFLVLMEMATSKNPFLIQNSTAGRSYGSARSLAAPLFLIHDASGNILSYLKLGFLGDARKVYGISDPHFGHEGGSWLSLDQLARHYIKLVKKVMLRGDILLGGWSFGGIVAIQMAHMLAAEGRGLVCSGLILIDTIYLSPSRSLGSGANSNLAPSMPINVTPDTRDEILVSLVRCHMLCSSWLPPSWACCRVPRAVLIKATDPISGQPEHLAEHLGDRDPTGDRNLGLCRLDAQRHQFDLGWSETQPGLVTAVIDTPGHHYALFSDENRIAELEYANVATGVKANSQYGVYIDDSDRQQFLYPKITINNTEAYVISGLHQMHCMMEMLRDYGLLVNGFRPLWNDHHVIHCFNKWYRSIACSADSTAEGYQEPFGSVPMSEIRRASWASSVPRCRDFRALVRWAEDPIRALPFHYDSGLNVTAVSRLSEECDLTKCRDEGGWKGLD</sequence>
<dbReference type="GO" id="GO:0043386">
    <property type="term" value="P:mycotoxin biosynthetic process"/>
    <property type="evidence" value="ECO:0007669"/>
    <property type="project" value="InterPro"/>
</dbReference>
<keyword evidence="2" id="KW-0575">Peroxidase</keyword>
<dbReference type="PROSITE" id="PS51405">
    <property type="entry name" value="HEME_HALOPEROXIDASE"/>
    <property type="match status" value="1"/>
</dbReference>
<name>L2FIA7_COLFN</name>
<dbReference type="GO" id="GO:0046872">
    <property type="term" value="F:metal ion binding"/>
    <property type="evidence" value="ECO:0007669"/>
    <property type="project" value="UniProtKB-KW"/>
</dbReference>
<dbReference type="SUPFAM" id="SSF47571">
    <property type="entry name" value="Cloroperoxidase"/>
    <property type="match status" value="1"/>
</dbReference>
<evidence type="ECO:0000256" key="3">
    <source>
        <dbReference type="ARBA" id="ARBA00022617"/>
    </source>
</evidence>
<dbReference type="AlphaFoldDB" id="L2FIA7"/>
<protein>
    <submittedName>
        <fullName evidence="10">Thioesterase domain-containing protein</fullName>
    </submittedName>
</protein>
<evidence type="ECO:0000256" key="7">
    <source>
        <dbReference type="ARBA" id="ARBA00025795"/>
    </source>
</evidence>
<keyword evidence="4" id="KW-0479">Metal-binding</keyword>
<dbReference type="EMBL" id="KB021102">
    <property type="protein sequence ID" value="ELA25885.1"/>
    <property type="molecule type" value="Genomic_DNA"/>
</dbReference>
<dbReference type="InterPro" id="IPR036851">
    <property type="entry name" value="Chloroperoxidase-like_sf"/>
</dbReference>
<reference evidence="10" key="1">
    <citation type="submission" date="2012-08" db="EMBL/GenBank/DDBJ databases">
        <title>Genome analysis of Colletotrichum orbiculare and Colletotrichum fructicola.</title>
        <authorList>
            <person name="Gan P.H.P."/>
            <person name="Ikeda K."/>
            <person name="Irieda H."/>
            <person name="Narusaka M."/>
            <person name="O'Connell R.J."/>
            <person name="Narusaka Y."/>
            <person name="Takano Y."/>
            <person name="Kubo Y."/>
            <person name="Shirasu K."/>
        </authorList>
    </citation>
    <scope>NUCLEOTIDE SEQUENCE</scope>
    <source>
        <strain evidence="10">Nara gc5</strain>
    </source>
</reference>
<gene>
    <name evidence="10" type="ORF">CGGC5_1812</name>
</gene>
<evidence type="ECO:0000256" key="4">
    <source>
        <dbReference type="ARBA" id="ARBA00022723"/>
    </source>
</evidence>
<comment type="cofactor">
    <cofactor evidence="1">
        <name>heme b</name>
        <dbReference type="ChEBI" id="CHEBI:60344"/>
    </cofactor>
</comment>
<dbReference type="InterPro" id="IPR029058">
    <property type="entry name" value="AB_hydrolase_fold"/>
</dbReference>
<feature type="domain" description="Heme haloperoxidase family profile" evidence="9">
    <location>
        <begin position="1"/>
        <end position="190"/>
    </location>
</feature>
<dbReference type="HOGENOM" id="CLU_405965_0_0_1"/>
<dbReference type="PANTHER" id="PTHR33577">
    <property type="entry name" value="STERIGMATOCYSTIN BIOSYNTHESIS PEROXIDASE STCC-RELATED"/>
    <property type="match status" value="1"/>
</dbReference>
<dbReference type="Pfam" id="PF01328">
    <property type="entry name" value="Peroxidase_2"/>
    <property type="match status" value="1"/>
</dbReference>